<accession>A0A9E6MRI7</accession>
<dbReference type="SFLD" id="SFLDF00274">
    <property type="entry name" value="ribosomal_protein_S12_methylth"/>
    <property type="match status" value="1"/>
</dbReference>
<feature type="domain" description="TRAM" evidence="9">
    <location>
        <begin position="377"/>
        <end position="438"/>
    </location>
</feature>
<dbReference type="InterPro" id="IPR012340">
    <property type="entry name" value="NA-bd_OB-fold"/>
</dbReference>
<dbReference type="Gene3D" id="3.40.50.12160">
    <property type="entry name" value="Methylthiotransferase, N-terminal domain"/>
    <property type="match status" value="1"/>
</dbReference>
<sequence>MTYANIGRPSVAFVTLGCAKNEVDSANMAASLTQAGFDVVKDPEDASAVIVNTCSFIQSAAEESIEAILDAAGLKNVESGAPLIVSGCLPARYGAELEDELPEAAAFLPCSKEDDIVAVVLHALGLACSPADVPGMPPLDAGEAAGCASAYVKISDGCDRFCSFCTIPFIRGRYHSFPAADVEAAVARHVAAGVREIVLIAQDTGRWGQDFADPSTLAALLSHLAETFPDTWFRVMYTEPVGVTDELLNVMAAHENVCSYLDIPLQHVDAGILQAMNRSGSRTEFETLVAHVRDRVPDVTLRTTLIAGFPGETEEAFEDLLDFVSEGHFDYVGVFPYSREEGTRAARLPGQIDEDEKIDRASRLRDVADAVCTARIAERVGQKAVVLVEGAEDDGQLFGRTQAQAPEVDGATYVGAGTVGDFLSVTIVDTLFYEMEGE</sequence>
<dbReference type="Gene3D" id="2.40.50.140">
    <property type="entry name" value="Nucleic acid-binding proteins"/>
    <property type="match status" value="1"/>
</dbReference>
<evidence type="ECO:0000313" key="13">
    <source>
        <dbReference type="EMBL" id="QTU85068.1"/>
    </source>
</evidence>
<dbReference type="SUPFAM" id="SSF102114">
    <property type="entry name" value="Radical SAM enzymes"/>
    <property type="match status" value="1"/>
</dbReference>
<feature type="domain" description="MTTase N-terminal" evidence="10">
    <location>
        <begin position="9"/>
        <end position="125"/>
    </location>
</feature>
<dbReference type="GO" id="GO:0103039">
    <property type="term" value="F:protein methylthiotransferase activity"/>
    <property type="evidence" value="ECO:0007669"/>
    <property type="project" value="UniProtKB-EC"/>
</dbReference>
<evidence type="ECO:0000256" key="5">
    <source>
        <dbReference type="ARBA" id="ARBA00022723"/>
    </source>
</evidence>
<dbReference type="NCBIfam" id="TIGR00089">
    <property type="entry name" value="MiaB/RimO family radical SAM methylthiotransferase"/>
    <property type="match status" value="1"/>
</dbReference>
<dbReference type="InterPro" id="IPR007197">
    <property type="entry name" value="rSAM"/>
</dbReference>
<dbReference type="PROSITE" id="PS01278">
    <property type="entry name" value="MTTASE_RADICAL"/>
    <property type="match status" value="1"/>
</dbReference>
<evidence type="ECO:0000256" key="1">
    <source>
        <dbReference type="ARBA" id="ARBA00022485"/>
    </source>
</evidence>
<protein>
    <recommendedName>
        <fullName evidence="8">Ribosomal protein uS12 methylthiotransferase RimO</fullName>
        <shortName evidence="8">uS12 MTTase</shortName>
        <shortName evidence="8">uS12 methylthiotransferase</shortName>
        <ecNumber evidence="8">2.8.4.4</ecNumber>
    </recommendedName>
    <alternativeName>
        <fullName evidence="8">Ribosomal protein uS12 (aspartate-C(3))-methylthiotransferase</fullName>
    </alternativeName>
    <alternativeName>
        <fullName evidence="8">Ribosome maturation factor RimO</fullName>
    </alternativeName>
</protein>
<keyword evidence="7 8" id="KW-0411">Iron-sulfur</keyword>
<feature type="binding site" evidence="8">
    <location>
        <position position="54"/>
    </location>
    <ligand>
        <name>[4Fe-4S] cluster</name>
        <dbReference type="ChEBI" id="CHEBI:49883"/>
        <label>1</label>
    </ligand>
</feature>
<dbReference type="PROSITE" id="PS50926">
    <property type="entry name" value="TRAM"/>
    <property type="match status" value="1"/>
</dbReference>
<comment type="function">
    <text evidence="8">Catalyzes the methylthiolation of an aspartic acid residue of ribosomal protein uS12.</text>
</comment>
<dbReference type="AlphaFoldDB" id="A0A9E6MRI7"/>
<evidence type="ECO:0000256" key="4">
    <source>
        <dbReference type="ARBA" id="ARBA00022691"/>
    </source>
</evidence>
<dbReference type="SFLD" id="SFLDG01061">
    <property type="entry name" value="methylthiotransferase"/>
    <property type="match status" value="1"/>
</dbReference>
<evidence type="ECO:0000313" key="14">
    <source>
        <dbReference type="Proteomes" id="UP000636394"/>
    </source>
</evidence>
<dbReference type="InterPro" id="IPR005839">
    <property type="entry name" value="Methylthiotransferase"/>
</dbReference>
<reference evidence="12 14" key="1">
    <citation type="submission" date="2019-11" db="EMBL/GenBank/DDBJ databases">
        <title>Eggerthellaceae novel genus isolated from the rectal contents of marmort.</title>
        <authorList>
            <person name="Zhang G."/>
        </authorList>
    </citation>
    <scope>NUCLEOTIDE SEQUENCE [LARGE SCALE GENOMIC DNA]</scope>
    <source>
        <strain evidence="14">zg-886</strain>
        <strain evidence="12">Zg-886</strain>
    </source>
</reference>
<comment type="cofactor">
    <cofactor evidence="8">
        <name>[4Fe-4S] cluster</name>
        <dbReference type="ChEBI" id="CHEBI:49883"/>
    </cofactor>
    <text evidence="8">Binds 2 [4Fe-4S] clusters. One cluster is coordinated with 3 cysteines and an exchangeable S-adenosyl-L-methionine.</text>
</comment>
<proteinExistence type="inferred from homology"/>
<dbReference type="InterPro" id="IPR005840">
    <property type="entry name" value="Ribosomal_uS12_MeSTrfase_RimO"/>
</dbReference>
<dbReference type="InterPro" id="IPR058240">
    <property type="entry name" value="rSAM_sf"/>
</dbReference>
<keyword evidence="2 8" id="KW-0963">Cytoplasm</keyword>
<evidence type="ECO:0000259" key="10">
    <source>
        <dbReference type="PROSITE" id="PS51449"/>
    </source>
</evidence>
<dbReference type="InterPro" id="IPR006638">
    <property type="entry name" value="Elp3/MiaA/NifB-like_rSAM"/>
</dbReference>
<keyword evidence="1 8" id="KW-0004">4Fe-4S</keyword>
<keyword evidence="5 8" id="KW-0479">Metal-binding</keyword>
<keyword evidence="3 8" id="KW-0808">Transferase</keyword>
<evidence type="ECO:0000259" key="11">
    <source>
        <dbReference type="PROSITE" id="PS51918"/>
    </source>
</evidence>
<evidence type="ECO:0000313" key="15">
    <source>
        <dbReference type="Proteomes" id="UP000671910"/>
    </source>
</evidence>
<keyword evidence="4 8" id="KW-0949">S-adenosyl-L-methionine</keyword>
<organism evidence="13 15">
    <name type="scientific">Xiamenia xianingshaonis</name>
    <dbReference type="NCBI Taxonomy" id="2682776"/>
    <lineage>
        <taxon>Bacteria</taxon>
        <taxon>Bacillati</taxon>
        <taxon>Actinomycetota</taxon>
        <taxon>Coriobacteriia</taxon>
        <taxon>Eggerthellales</taxon>
        <taxon>Eggerthellaceae</taxon>
        <taxon>Xiamenia</taxon>
    </lineage>
</organism>
<feature type="binding site" evidence="8">
    <location>
        <position position="158"/>
    </location>
    <ligand>
        <name>[4Fe-4S] cluster</name>
        <dbReference type="ChEBI" id="CHEBI:49883"/>
        <label>2</label>
        <note>4Fe-4S-S-AdoMet</note>
    </ligand>
</feature>
<feature type="binding site" evidence="8">
    <location>
        <position position="165"/>
    </location>
    <ligand>
        <name>[4Fe-4S] cluster</name>
        <dbReference type="ChEBI" id="CHEBI:49883"/>
        <label>2</label>
        <note>4Fe-4S-S-AdoMet</note>
    </ligand>
</feature>
<name>A0A9E6MRI7_9ACTN</name>
<dbReference type="PANTHER" id="PTHR43837">
    <property type="entry name" value="RIBOSOMAL PROTEIN S12 METHYLTHIOTRANSFERASE RIMO"/>
    <property type="match status" value="1"/>
</dbReference>
<dbReference type="GO" id="GO:0005840">
    <property type="term" value="C:ribosome"/>
    <property type="evidence" value="ECO:0007669"/>
    <property type="project" value="UniProtKB-KW"/>
</dbReference>
<keyword evidence="14" id="KW-1185">Reference proteome</keyword>
<dbReference type="PANTHER" id="PTHR43837:SF1">
    <property type="entry name" value="RIBOSOMAL PROTEIN US12 METHYLTHIOTRANSFERASE RIMO"/>
    <property type="match status" value="1"/>
</dbReference>
<keyword evidence="6 8" id="KW-0408">Iron</keyword>
<dbReference type="SMART" id="SM00729">
    <property type="entry name" value="Elp3"/>
    <property type="match status" value="1"/>
</dbReference>
<dbReference type="Pfam" id="PF04055">
    <property type="entry name" value="Radical_SAM"/>
    <property type="match status" value="1"/>
</dbReference>
<dbReference type="Pfam" id="PF00919">
    <property type="entry name" value="UPF0004"/>
    <property type="match status" value="1"/>
</dbReference>
<dbReference type="CDD" id="cd01335">
    <property type="entry name" value="Radical_SAM"/>
    <property type="match status" value="1"/>
</dbReference>
<dbReference type="Pfam" id="PF18693">
    <property type="entry name" value="TRAM_2"/>
    <property type="match status" value="1"/>
</dbReference>
<dbReference type="InterPro" id="IPR013848">
    <property type="entry name" value="Methylthiotransferase_N"/>
</dbReference>
<dbReference type="InterPro" id="IPR038135">
    <property type="entry name" value="Methylthiotransferase_N_sf"/>
</dbReference>
<feature type="domain" description="Radical SAM core" evidence="11">
    <location>
        <begin position="144"/>
        <end position="375"/>
    </location>
</feature>
<dbReference type="InterPro" id="IPR020612">
    <property type="entry name" value="Methylthiotransferase_CS"/>
</dbReference>
<dbReference type="RefSeq" id="WP_166338739.1">
    <property type="nucleotide sequence ID" value="NZ_CP072829.1"/>
</dbReference>
<dbReference type="KEGG" id="ebz:J7S26_03960"/>
<evidence type="ECO:0000313" key="12">
    <source>
        <dbReference type="EMBL" id="NHM13699.1"/>
    </source>
</evidence>
<dbReference type="PROSITE" id="PS51918">
    <property type="entry name" value="RADICAL_SAM"/>
    <property type="match status" value="1"/>
</dbReference>
<dbReference type="SFLD" id="SFLDS00029">
    <property type="entry name" value="Radical_SAM"/>
    <property type="match status" value="1"/>
</dbReference>
<comment type="catalytic activity">
    <reaction evidence="8">
        <text>L-aspartate(89)-[ribosomal protein uS12]-hydrogen + (sulfur carrier)-SH + AH2 + 2 S-adenosyl-L-methionine = 3-methylsulfanyl-L-aspartate(89)-[ribosomal protein uS12]-hydrogen + (sulfur carrier)-H + 5'-deoxyadenosine + L-methionine + A + S-adenosyl-L-homocysteine + 2 H(+)</text>
        <dbReference type="Rhea" id="RHEA:37087"/>
        <dbReference type="Rhea" id="RHEA-COMP:10460"/>
        <dbReference type="Rhea" id="RHEA-COMP:10461"/>
        <dbReference type="Rhea" id="RHEA-COMP:14737"/>
        <dbReference type="Rhea" id="RHEA-COMP:14739"/>
        <dbReference type="ChEBI" id="CHEBI:13193"/>
        <dbReference type="ChEBI" id="CHEBI:15378"/>
        <dbReference type="ChEBI" id="CHEBI:17319"/>
        <dbReference type="ChEBI" id="CHEBI:17499"/>
        <dbReference type="ChEBI" id="CHEBI:29917"/>
        <dbReference type="ChEBI" id="CHEBI:29961"/>
        <dbReference type="ChEBI" id="CHEBI:57844"/>
        <dbReference type="ChEBI" id="CHEBI:57856"/>
        <dbReference type="ChEBI" id="CHEBI:59789"/>
        <dbReference type="ChEBI" id="CHEBI:64428"/>
        <dbReference type="ChEBI" id="CHEBI:73599"/>
        <dbReference type="EC" id="2.8.4.4"/>
    </reaction>
</comment>
<evidence type="ECO:0000259" key="9">
    <source>
        <dbReference type="PROSITE" id="PS50926"/>
    </source>
</evidence>
<feature type="binding site" evidence="8">
    <location>
        <position position="162"/>
    </location>
    <ligand>
        <name>[4Fe-4S] cluster</name>
        <dbReference type="ChEBI" id="CHEBI:49883"/>
        <label>2</label>
        <note>4Fe-4S-S-AdoMet</note>
    </ligand>
</feature>
<dbReference type="SFLD" id="SFLDG01082">
    <property type="entry name" value="B12-binding_domain_containing"/>
    <property type="match status" value="1"/>
</dbReference>
<dbReference type="GO" id="GO:0051539">
    <property type="term" value="F:4 iron, 4 sulfur cluster binding"/>
    <property type="evidence" value="ECO:0007669"/>
    <property type="project" value="UniProtKB-UniRule"/>
</dbReference>
<dbReference type="EC" id="2.8.4.4" evidence="8"/>
<dbReference type="Proteomes" id="UP000636394">
    <property type="component" value="Unassembled WGS sequence"/>
</dbReference>
<dbReference type="GO" id="GO:0005829">
    <property type="term" value="C:cytosol"/>
    <property type="evidence" value="ECO:0007669"/>
    <property type="project" value="TreeGrafter"/>
</dbReference>
<evidence type="ECO:0000256" key="8">
    <source>
        <dbReference type="HAMAP-Rule" id="MF_01865"/>
    </source>
</evidence>
<evidence type="ECO:0000256" key="7">
    <source>
        <dbReference type="ARBA" id="ARBA00023014"/>
    </source>
</evidence>
<evidence type="ECO:0000256" key="3">
    <source>
        <dbReference type="ARBA" id="ARBA00022679"/>
    </source>
</evidence>
<dbReference type="InterPro" id="IPR023404">
    <property type="entry name" value="rSAM_horseshoe"/>
</dbReference>
<comment type="similarity">
    <text evidence="8">Belongs to the methylthiotransferase family. RimO subfamily.</text>
</comment>
<dbReference type="PROSITE" id="PS51449">
    <property type="entry name" value="MTTASE_N"/>
    <property type="match status" value="1"/>
</dbReference>
<reference evidence="13" key="2">
    <citation type="submission" date="2021-04" db="EMBL/GenBank/DDBJ databases">
        <title>Novel species in family Eggerthellaceae.</title>
        <authorList>
            <person name="Zhang G."/>
        </authorList>
    </citation>
    <scope>NUCLEOTIDE SEQUENCE</scope>
    <source>
        <strain evidence="13">Zg-886</strain>
    </source>
</reference>
<dbReference type="Gene3D" id="3.80.30.20">
    <property type="entry name" value="tm_1862 like domain"/>
    <property type="match status" value="1"/>
</dbReference>
<dbReference type="InterPro" id="IPR002792">
    <property type="entry name" value="TRAM_dom"/>
</dbReference>
<dbReference type="GO" id="GO:0046872">
    <property type="term" value="F:metal ion binding"/>
    <property type="evidence" value="ECO:0007669"/>
    <property type="project" value="UniProtKB-KW"/>
</dbReference>
<feature type="binding site" evidence="8">
    <location>
        <position position="18"/>
    </location>
    <ligand>
        <name>[4Fe-4S] cluster</name>
        <dbReference type="ChEBI" id="CHEBI:49883"/>
        <label>1</label>
    </ligand>
</feature>
<keyword evidence="13" id="KW-0689">Ribosomal protein</keyword>
<dbReference type="Proteomes" id="UP000671910">
    <property type="component" value="Chromosome"/>
</dbReference>
<dbReference type="EMBL" id="WPCR01000003">
    <property type="protein sequence ID" value="NHM13699.1"/>
    <property type="molecule type" value="Genomic_DNA"/>
</dbReference>
<evidence type="ECO:0000256" key="2">
    <source>
        <dbReference type="ARBA" id="ARBA00022490"/>
    </source>
</evidence>
<gene>
    <name evidence="8 13" type="primary">rimO</name>
    <name evidence="12" type="ORF">GMI68_02740</name>
    <name evidence="13" type="ORF">J7S26_03960</name>
</gene>
<feature type="binding site" evidence="8">
    <location>
        <position position="88"/>
    </location>
    <ligand>
        <name>[4Fe-4S] cluster</name>
        <dbReference type="ChEBI" id="CHEBI:49883"/>
        <label>1</label>
    </ligand>
</feature>
<comment type="subcellular location">
    <subcellularLocation>
        <location evidence="8">Cytoplasm</location>
    </subcellularLocation>
</comment>
<dbReference type="HAMAP" id="MF_01865">
    <property type="entry name" value="MTTase_RimO"/>
    <property type="match status" value="1"/>
</dbReference>
<keyword evidence="13" id="KW-0687">Ribonucleoprotein</keyword>
<dbReference type="NCBIfam" id="TIGR01125">
    <property type="entry name" value="30S ribosomal protein S12 methylthiotransferase RimO"/>
    <property type="match status" value="1"/>
</dbReference>
<dbReference type="GO" id="GO:0035599">
    <property type="term" value="F:aspartic acid methylthiotransferase activity"/>
    <property type="evidence" value="ECO:0007669"/>
    <property type="project" value="TreeGrafter"/>
</dbReference>
<dbReference type="EMBL" id="CP072829">
    <property type="protein sequence ID" value="QTU85068.1"/>
    <property type="molecule type" value="Genomic_DNA"/>
</dbReference>
<dbReference type="FunFam" id="3.80.30.20:FF:000001">
    <property type="entry name" value="tRNA-2-methylthio-N(6)-dimethylallyladenosine synthase 2"/>
    <property type="match status" value="1"/>
</dbReference>
<evidence type="ECO:0000256" key="6">
    <source>
        <dbReference type="ARBA" id="ARBA00023004"/>
    </source>
</evidence>
<dbReference type="GO" id="GO:0035600">
    <property type="term" value="P:tRNA methylthiolation"/>
    <property type="evidence" value="ECO:0007669"/>
    <property type="project" value="UniProtKB-ARBA"/>
</dbReference>